<evidence type="ECO:0000256" key="2">
    <source>
        <dbReference type="ARBA" id="ARBA00022676"/>
    </source>
</evidence>
<keyword evidence="6" id="KW-1185">Reference proteome</keyword>
<comment type="pathway">
    <text evidence="1">Protein modification; protein glycosylation.</text>
</comment>
<evidence type="ECO:0000256" key="4">
    <source>
        <dbReference type="SAM" id="MobiDB-lite"/>
    </source>
</evidence>
<reference evidence="5 6" key="1">
    <citation type="submission" date="2019-06" db="EMBL/GenBank/DDBJ databases">
        <title>Draft genome of Aliikangiella marina GYP-15.</title>
        <authorList>
            <person name="Wang G."/>
        </authorList>
    </citation>
    <scope>NUCLEOTIDE SEQUENCE [LARGE SCALE GENOMIC DNA]</scope>
    <source>
        <strain evidence="5 6">GYP-15</strain>
    </source>
</reference>
<keyword evidence="3" id="KW-0808">Transferase</keyword>
<organism evidence="5 6">
    <name type="scientific">Aliikangiella marina</name>
    <dbReference type="NCBI Taxonomy" id="1712262"/>
    <lineage>
        <taxon>Bacteria</taxon>
        <taxon>Pseudomonadati</taxon>
        <taxon>Pseudomonadota</taxon>
        <taxon>Gammaproteobacteria</taxon>
        <taxon>Oceanospirillales</taxon>
        <taxon>Pleioneaceae</taxon>
        <taxon>Aliikangiella</taxon>
    </lineage>
</organism>
<protein>
    <submittedName>
        <fullName evidence="5">Uncharacterized protein</fullName>
    </submittedName>
</protein>
<dbReference type="RefSeq" id="WP_142941936.1">
    <property type="nucleotide sequence ID" value="NZ_VIKR01000002.1"/>
</dbReference>
<evidence type="ECO:0000256" key="1">
    <source>
        <dbReference type="ARBA" id="ARBA00004922"/>
    </source>
</evidence>
<dbReference type="AlphaFoldDB" id="A0A545TDP0"/>
<feature type="compositionally biased region" description="Basic residues" evidence="4">
    <location>
        <begin position="1"/>
        <end position="23"/>
    </location>
</feature>
<gene>
    <name evidence="5" type="ORF">FLL45_10325</name>
</gene>
<dbReference type="PANTHER" id="PTHR44835:SF1">
    <property type="entry name" value="PROTEIN O-GLCNAC TRANSFERASE"/>
    <property type="match status" value="1"/>
</dbReference>
<dbReference type="PANTHER" id="PTHR44835">
    <property type="entry name" value="UDP-N-ACETYLGLUCOSAMINE--PEPTIDE N-ACETYLGLUCOSAMINYLTRANSFERASE SPINDLY-RELATED"/>
    <property type="match status" value="1"/>
</dbReference>
<sequence>MPKKRNKRVKSKASQKSLHKKARGGLQVTSGSEFVLETFEGYVYGGKHTQALGYLLNLLGTFEEFMLIQHKEEPYQLFQLRKQRWSTRLASACCALFVNPNWNFDDEQYFYLSRFHDWYGKIFELSQAGDSNYVLDLINSTKYRSDEQMLKRFYLHLTLNSPVEIYRMLNLNRDLALPIILSLVGDSCTLITRHEDNRSVLIQNFDALTSESNLHQQYLGAIHKSWMLCSYAIDDRKHLVKLGINKLIRKLLSFVKESSLATKKTIRPSIAVLIEVCRTSHVMYRCYGDRIKSLRETFDVTIYANKDDIDETVAGLADSVVYVDINSESIQAVADKIRTADHDIIYYPSLGMANWTVFTANLRLAPVQCMSLGHPATSCSSQMDFVIHPKDVLADPYCFTEKVVVGDFTPNYIAPKIDEEIEFMETNDDIVRVAIVSKYMKINLLMIEVCKELLKHCKAKIEFHFFPDTKGLLLDYITQIVKSELPASGVFPTMSYKNYMQFLSRCDLRIGTFPFSGTNTTIDCFSMGVPTIAFDGPEVSSHFDSVVINRHCPEVHDDLVASTVEDLISKCVRMIDDEAFRLQISEKIKSIDIDKTIFKSTSSNSQTQFADTILWAYQNIEEIRNSSEQVFEADLGPTLEKIAP</sequence>
<dbReference type="GO" id="GO:0016757">
    <property type="term" value="F:glycosyltransferase activity"/>
    <property type="evidence" value="ECO:0007669"/>
    <property type="project" value="UniProtKB-KW"/>
</dbReference>
<dbReference type="EMBL" id="VIKR01000002">
    <property type="protein sequence ID" value="TQV75320.1"/>
    <property type="molecule type" value="Genomic_DNA"/>
</dbReference>
<dbReference type="SUPFAM" id="SSF53756">
    <property type="entry name" value="UDP-Glycosyltransferase/glycogen phosphorylase"/>
    <property type="match status" value="1"/>
</dbReference>
<name>A0A545TDP0_9GAMM</name>
<dbReference type="InterPro" id="IPR051939">
    <property type="entry name" value="Glycosyltr_41/O-GlcNAc_trsf"/>
</dbReference>
<proteinExistence type="predicted"/>
<dbReference type="Gene3D" id="3.40.50.11380">
    <property type="match status" value="1"/>
</dbReference>
<evidence type="ECO:0000313" key="5">
    <source>
        <dbReference type="EMBL" id="TQV75320.1"/>
    </source>
</evidence>
<dbReference type="Gene3D" id="3.40.50.2000">
    <property type="entry name" value="Glycogen Phosphorylase B"/>
    <property type="match status" value="1"/>
</dbReference>
<keyword evidence="2" id="KW-0328">Glycosyltransferase</keyword>
<dbReference type="OrthoDB" id="8608962at2"/>
<feature type="region of interest" description="Disordered" evidence="4">
    <location>
        <begin position="1"/>
        <end position="24"/>
    </location>
</feature>
<comment type="caution">
    <text evidence="5">The sequence shown here is derived from an EMBL/GenBank/DDBJ whole genome shotgun (WGS) entry which is preliminary data.</text>
</comment>
<accession>A0A545TDP0</accession>
<evidence type="ECO:0000256" key="3">
    <source>
        <dbReference type="ARBA" id="ARBA00022679"/>
    </source>
</evidence>
<dbReference type="Proteomes" id="UP000317839">
    <property type="component" value="Unassembled WGS sequence"/>
</dbReference>
<evidence type="ECO:0000313" key="6">
    <source>
        <dbReference type="Proteomes" id="UP000317839"/>
    </source>
</evidence>